<evidence type="ECO:0000313" key="3">
    <source>
        <dbReference type="EMBL" id="GAA4117658.1"/>
    </source>
</evidence>
<evidence type="ECO:0000313" key="4">
    <source>
        <dbReference type="Proteomes" id="UP001501495"/>
    </source>
</evidence>
<protein>
    <recommendedName>
        <fullName evidence="2">Ferritin-like diiron domain-containing protein</fullName>
    </recommendedName>
</protein>
<name>A0ABP7XIW8_9ACTN</name>
<dbReference type="PANTHER" id="PTHR33746:SF4">
    <property type="entry name" value="RUBRERYTHRIN"/>
    <property type="match status" value="1"/>
</dbReference>
<feature type="domain" description="Ferritin-like diiron" evidence="2">
    <location>
        <begin position="183"/>
        <end position="308"/>
    </location>
</feature>
<dbReference type="PROSITE" id="PS50905">
    <property type="entry name" value="FERRITIN_LIKE"/>
    <property type="match status" value="1"/>
</dbReference>
<keyword evidence="1" id="KW-0732">Signal</keyword>
<dbReference type="PANTHER" id="PTHR33746">
    <property type="entry name" value="RUBRERYTHRIN"/>
    <property type="match status" value="1"/>
</dbReference>
<feature type="chain" id="PRO_5046457700" description="Ferritin-like diiron domain-containing protein" evidence="1">
    <location>
        <begin position="30"/>
        <end position="308"/>
    </location>
</feature>
<dbReference type="Pfam" id="PF02915">
    <property type="entry name" value="Rubrerythrin"/>
    <property type="match status" value="1"/>
</dbReference>
<accession>A0ABP7XIW8</accession>
<comment type="caution">
    <text evidence="3">The sequence shown here is derived from an EMBL/GenBank/DDBJ whole genome shotgun (WGS) entry which is preliminary data.</text>
</comment>
<keyword evidence="4" id="KW-1185">Reference proteome</keyword>
<dbReference type="InterPro" id="IPR009040">
    <property type="entry name" value="Ferritin-like_diiron"/>
</dbReference>
<proteinExistence type="predicted"/>
<evidence type="ECO:0000259" key="2">
    <source>
        <dbReference type="PROSITE" id="PS50905"/>
    </source>
</evidence>
<organism evidence="3 4">
    <name type="scientific">Nocardioides fonticola</name>
    <dbReference type="NCBI Taxonomy" id="450363"/>
    <lineage>
        <taxon>Bacteria</taxon>
        <taxon>Bacillati</taxon>
        <taxon>Actinomycetota</taxon>
        <taxon>Actinomycetes</taxon>
        <taxon>Propionibacteriales</taxon>
        <taxon>Nocardioidaceae</taxon>
        <taxon>Nocardioides</taxon>
    </lineage>
</organism>
<reference evidence="4" key="1">
    <citation type="journal article" date="2019" name="Int. J. Syst. Evol. Microbiol.">
        <title>The Global Catalogue of Microorganisms (GCM) 10K type strain sequencing project: providing services to taxonomists for standard genome sequencing and annotation.</title>
        <authorList>
            <consortium name="The Broad Institute Genomics Platform"/>
            <consortium name="The Broad Institute Genome Sequencing Center for Infectious Disease"/>
            <person name="Wu L."/>
            <person name="Ma J."/>
        </authorList>
    </citation>
    <scope>NUCLEOTIDE SEQUENCE [LARGE SCALE GENOMIC DNA]</scope>
    <source>
        <strain evidence="4">JCM 16703</strain>
    </source>
</reference>
<dbReference type="EMBL" id="BAAAZH010000012">
    <property type="protein sequence ID" value="GAA4117658.1"/>
    <property type="molecule type" value="Genomic_DNA"/>
</dbReference>
<gene>
    <name evidence="3" type="ORF">GCM10022215_18580</name>
</gene>
<dbReference type="Proteomes" id="UP001501495">
    <property type="component" value="Unassembled WGS sequence"/>
</dbReference>
<dbReference type="InterPro" id="IPR012347">
    <property type="entry name" value="Ferritin-like"/>
</dbReference>
<dbReference type="Gene3D" id="1.20.1260.10">
    <property type="match status" value="2"/>
</dbReference>
<dbReference type="SUPFAM" id="SSF47240">
    <property type="entry name" value="Ferritin-like"/>
    <property type="match status" value="2"/>
</dbReference>
<dbReference type="InterPro" id="IPR052753">
    <property type="entry name" value="Rbr2/Nigerythrin"/>
</dbReference>
<dbReference type="RefSeq" id="WP_344733056.1">
    <property type="nucleotide sequence ID" value="NZ_BAAAZH010000012.1"/>
</dbReference>
<dbReference type="InterPro" id="IPR009078">
    <property type="entry name" value="Ferritin-like_SF"/>
</dbReference>
<sequence>MNHTLLPARPVLLSLTAAGVGIAVLAAVATPGSAATASGTPSPATVAEVRHAMVTEAFAYGQYRAYADAAEASGDRTAADAWRSVADVEYWDHFVSEGQQVGLVGTNEDDVRAAIASESGAVGDYGRWARVADRAGCPEVAATFREIADDEQGHLALFRAARDGHAPTGPSVDPVAIVPSSPACGDAAVAAALSAAMDSETLAWGQYTQWAQQAVNTGDPALAALFREVAAVELEDHFATEANLAGLVGTVRSDLDASIASEQDAIAMYGRYAAAASSRGDTATASLLSEVRGDEQGHLASFNALAGR</sequence>
<evidence type="ECO:0000256" key="1">
    <source>
        <dbReference type="SAM" id="SignalP"/>
    </source>
</evidence>
<feature type="signal peptide" evidence="1">
    <location>
        <begin position="1"/>
        <end position="29"/>
    </location>
</feature>
<dbReference type="InterPro" id="IPR003251">
    <property type="entry name" value="Rr_diiron-bd_dom"/>
</dbReference>